<feature type="region of interest" description="Disordered" evidence="1">
    <location>
        <begin position="48"/>
        <end position="70"/>
    </location>
</feature>
<evidence type="ECO:0000313" key="2">
    <source>
        <dbReference type="EMBL" id="PIA94455.1"/>
    </source>
</evidence>
<organism evidence="2 3">
    <name type="scientific">Cercospora beticola</name>
    <name type="common">Sugarbeet leaf spot fungus</name>
    <dbReference type="NCBI Taxonomy" id="122368"/>
    <lineage>
        <taxon>Eukaryota</taxon>
        <taxon>Fungi</taxon>
        <taxon>Dikarya</taxon>
        <taxon>Ascomycota</taxon>
        <taxon>Pezizomycotina</taxon>
        <taxon>Dothideomycetes</taxon>
        <taxon>Dothideomycetidae</taxon>
        <taxon>Mycosphaerellales</taxon>
        <taxon>Mycosphaerellaceae</taxon>
        <taxon>Cercospora</taxon>
    </lineage>
</organism>
<dbReference type="OrthoDB" id="3646053at2759"/>
<dbReference type="AlphaFoldDB" id="A0A2G5HPI5"/>
<gene>
    <name evidence="2" type="ORF">CB0940_08109</name>
</gene>
<evidence type="ECO:0000313" key="3">
    <source>
        <dbReference type="Proteomes" id="UP000230605"/>
    </source>
</evidence>
<proteinExistence type="predicted"/>
<dbReference type="Proteomes" id="UP000230605">
    <property type="component" value="Chromosome 6"/>
</dbReference>
<accession>A0A2G5HPI5</accession>
<protein>
    <submittedName>
        <fullName evidence="2">Uncharacterized protein</fullName>
    </submittedName>
</protein>
<sequence>MRSTEPMTMTDFFFHQQDITFDSCGNLQAQVYDAVYNSTTFYIADHQEEEGSIDSDPDQDTVSDEQTTGSHIETTQLRPLCLFVVRGRRLYKGIRNRLSRSASSASQQGQTNAPLLPTPSNYVDWDLAVLEHNLSGIDDIGDLLTWLYLNLDIREQINGLWWPVMQECKGEEGVALLLQRLESGTWWIAGDESGELRDTVVDVLGRRPDHGVW</sequence>
<evidence type="ECO:0000256" key="1">
    <source>
        <dbReference type="SAM" id="MobiDB-lite"/>
    </source>
</evidence>
<feature type="compositionally biased region" description="Acidic residues" evidence="1">
    <location>
        <begin position="48"/>
        <end position="63"/>
    </location>
</feature>
<dbReference type="EMBL" id="LKMD01000104">
    <property type="protein sequence ID" value="PIA94455.1"/>
    <property type="molecule type" value="Genomic_DNA"/>
</dbReference>
<reference evidence="2 3" key="1">
    <citation type="submission" date="2015-10" db="EMBL/GenBank/DDBJ databases">
        <title>The cercosporin biosynthetic gene cluster was horizontally transferred to several fungal lineages and shown to be expanded in Cercospora beticola based on microsynteny with recipient genomes.</title>
        <authorList>
            <person name="De Jonge R."/>
            <person name="Ebert M.K."/>
            <person name="Suttle J.C."/>
            <person name="Jurick Ii W.M."/>
            <person name="Secor G.A."/>
            <person name="Thomma B.P."/>
            <person name="Van De Peer Y."/>
            <person name="Bolton M.D."/>
        </authorList>
    </citation>
    <scope>NUCLEOTIDE SEQUENCE [LARGE SCALE GENOMIC DNA]</scope>
    <source>
        <strain evidence="2 3">09-40</strain>
    </source>
</reference>
<name>A0A2G5HPI5_CERBT</name>
<comment type="caution">
    <text evidence="2">The sequence shown here is derived from an EMBL/GenBank/DDBJ whole genome shotgun (WGS) entry which is preliminary data.</text>
</comment>